<evidence type="ECO:0000256" key="1">
    <source>
        <dbReference type="SAM" id="MobiDB-lite"/>
    </source>
</evidence>
<feature type="region of interest" description="Disordered" evidence="1">
    <location>
        <begin position="45"/>
        <end position="161"/>
    </location>
</feature>
<evidence type="ECO:0000313" key="3">
    <source>
        <dbReference type="Proteomes" id="UP001597058"/>
    </source>
</evidence>
<dbReference type="RefSeq" id="WP_381241792.1">
    <property type="nucleotide sequence ID" value="NZ_JBHSKH010000103.1"/>
</dbReference>
<proteinExistence type="predicted"/>
<sequence length="161" mass="17577">MKIAIYTWSTRRPIRAPLLVAHAPASTEVGATDWFETHDKHPILTARHKSDSRSSSNGLVDGQAGAERRVPQALRRTAREQPGEDVDAPSMNLAAENNVVPNPGQGRTAGGRQRDLRLPLLRRSRGRAGVPHARADQVHQERPGGAMTNTGMSWGLANRSR</sequence>
<name>A0ABW3XC56_9ACTN</name>
<comment type="caution">
    <text evidence="2">The sequence shown here is derived from an EMBL/GenBank/DDBJ whole genome shotgun (WGS) entry which is preliminary data.</text>
</comment>
<organism evidence="2 3">
    <name type="scientific">Streptomyces kaempferi</name>
    <dbReference type="NCBI Taxonomy" id="333725"/>
    <lineage>
        <taxon>Bacteria</taxon>
        <taxon>Bacillati</taxon>
        <taxon>Actinomycetota</taxon>
        <taxon>Actinomycetes</taxon>
        <taxon>Kitasatosporales</taxon>
        <taxon>Streptomycetaceae</taxon>
        <taxon>Streptomyces</taxon>
    </lineage>
</organism>
<reference evidence="3" key="1">
    <citation type="journal article" date="2019" name="Int. J. Syst. Evol. Microbiol.">
        <title>The Global Catalogue of Microorganisms (GCM) 10K type strain sequencing project: providing services to taxonomists for standard genome sequencing and annotation.</title>
        <authorList>
            <consortium name="The Broad Institute Genomics Platform"/>
            <consortium name="The Broad Institute Genome Sequencing Center for Infectious Disease"/>
            <person name="Wu L."/>
            <person name="Ma J."/>
        </authorList>
    </citation>
    <scope>NUCLEOTIDE SEQUENCE [LARGE SCALE GENOMIC DNA]</scope>
    <source>
        <strain evidence="3">CGMCC 4.7020</strain>
    </source>
</reference>
<dbReference type="Proteomes" id="UP001597058">
    <property type="component" value="Unassembled WGS sequence"/>
</dbReference>
<feature type="compositionally biased region" description="Basic and acidic residues" evidence="1">
    <location>
        <begin position="133"/>
        <end position="142"/>
    </location>
</feature>
<accession>A0ABW3XC56</accession>
<protein>
    <submittedName>
        <fullName evidence="2">Uncharacterized protein</fullName>
    </submittedName>
</protein>
<dbReference type="EMBL" id="JBHTMM010000014">
    <property type="protein sequence ID" value="MFD1307002.1"/>
    <property type="molecule type" value="Genomic_DNA"/>
</dbReference>
<keyword evidence="3" id="KW-1185">Reference proteome</keyword>
<gene>
    <name evidence="2" type="ORF">ACFQ5X_14250</name>
</gene>
<evidence type="ECO:0000313" key="2">
    <source>
        <dbReference type="EMBL" id="MFD1307002.1"/>
    </source>
</evidence>